<evidence type="ECO:0000313" key="2">
    <source>
        <dbReference type="RefSeq" id="XP_065665989.1"/>
    </source>
</evidence>
<gene>
    <name evidence="2" type="primary">LOC100197232</name>
</gene>
<protein>
    <submittedName>
        <fullName evidence="2">Uncharacterized protein C8orf74 homolog</fullName>
    </submittedName>
</protein>
<dbReference type="GeneID" id="100197232"/>
<organism evidence="1 2">
    <name type="scientific">Hydra vulgaris</name>
    <name type="common">Hydra</name>
    <name type="synonym">Hydra attenuata</name>
    <dbReference type="NCBI Taxonomy" id="6087"/>
    <lineage>
        <taxon>Eukaryota</taxon>
        <taxon>Metazoa</taxon>
        <taxon>Cnidaria</taxon>
        <taxon>Hydrozoa</taxon>
        <taxon>Hydroidolina</taxon>
        <taxon>Anthoathecata</taxon>
        <taxon>Aplanulata</taxon>
        <taxon>Hydridae</taxon>
        <taxon>Hydra</taxon>
    </lineage>
</organism>
<dbReference type="PANTHER" id="PTHR28457:SF1">
    <property type="entry name" value="CILIA- AND FLAGELLA-ASSOCIATED PROTEIN 119"/>
    <property type="match status" value="1"/>
</dbReference>
<dbReference type="Pfam" id="PF14769">
    <property type="entry name" value="CLAMP"/>
    <property type="match status" value="1"/>
</dbReference>
<dbReference type="InterPro" id="IPR032727">
    <property type="entry name" value="CLAMP"/>
</dbReference>
<reference evidence="2" key="1">
    <citation type="submission" date="2025-08" db="UniProtKB">
        <authorList>
            <consortium name="RefSeq"/>
        </authorList>
    </citation>
    <scope>IDENTIFICATION</scope>
</reference>
<dbReference type="RefSeq" id="XP_065665989.1">
    <property type="nucleotide sequence ID" value="XM_065809917.1"/>
</dbReference>
<evidence type="ECO:0000313" key="1">
    <source>
        <dbReference type="Proteomes" id="UP001652625"/>
    </source>
</evidence>
<accession>A0ABM4CVM0</accession>
<proteinExistence type="predicted"/>
<dbReference type="Proteomes" id="UP001652625">
    <property type="component" value="Chromosome 11"/>
</dbReference>
<dbReference type="PANTHER" id="PTHR28457">
    <property type="entry name" value="COILED-COIL DOMAIN-CONTAINING PROTEIN 189"/>
    <property type="match status" value="1"/>
</dbReference>
<keyword evidence="1" id="KW-1185">Reference proteome</keyword>
<sequence>MPCFEDDLINFINKTLNEKYSCDNLSSTSHKACIFVSCLEFAYEEGLLKNELSCFLTYFNELLNEFISVNEENCFTECSSILKSHIGKLSDNFNSRFLKSALKYILCTVIQHRSLYKIAFCKEQDVVITENLMVNIETINQLKPLADAKEINIWEKEQKLKNLEDKYLAKGEEIQIFGDEVMNKIQHDLAIYKSTLDQMEIVTVCDIKDVIVSIIKKNCELAAVNLDVLMEKSKFMLINRLEKAMI</sequence>
<name>A0ABM4CVM0_HYDVU</name>